<protein>
    <submittedName>
        <fullName evidence="1">Hemagglutinin-neuraminidase protein</fullName>
    </submittedName>
</protein>
<feature type="non-terminal residue" evidence="1">
    <location>
        <position position="31"/>
    </location>
</feature>
<reference evidence="1" key="1">
    <citation type="journal article" date="2010" name="J. Clin. Microbiol.">
        <title>Molecular epidemiological evaluation of the recent resurgence in mumps virus infections in Ireland.</title>
        <authorList>
            <person name="Carr M.J."/>
            <person name="Moss E."/>
            <person name="Waters A."/>
            <person name="Dean J."/>
            <person name="Jin L."/>
            <person name="Coughlan S."/>
            <person name="Connell J."/>
            <person name="Hall W.W."/>
            <person name="Hassan J."/>
        </authorList>
    </citation>
    <scope>NUCLEOTIDE SEQUENCE</scope>
    <source>
        <strain evidence="1">MuVs/Dublin/IRL/41.06</strain>
    </source>
</reference>
<dbReference type="EMBL" id="GU937426">
    <property type="protein sequence ID" value="ADF80181.1"/>
    <property type="molecule type" value="Viral_cRNA"/>
</dbReference>
<sequence length="31" mass="3322">MEPSKFFTISDSATFAPGPASNAADKKTFRT</sequence>
<proteinExistence type="predicted"/>
<accession>D6PAN4</accession>
<evidence type="ECO:0000313" key="1">
    <source>
        <dbReference type="EMBL" id="ADF80181.1"/>
    </source>
</evidence>
<organism evidence="1">
    <name type="scientific">Mumps orthorubulavirus</name>
    <name type="common">MuV</name>
    <dbReference type="NCBI Taxonomy" id="2560602"/>
    <lineage>
        <taxon>Viruses</taxon>
        <taxon>Riboviria</taxon>
        <taxon>Orthornavirae</taxon>
        <taxon>Negarnaviricota</taxon>
        <taxon>Haploviricotina</taxon>
        <taxon>Monjiviricetes</taxon>
        <taxon>Mononegavirales</taxon>
        <taxon>Paramyxoviridae</taxon>
        <taxon>Rubulavirinae</taxon>
        <taxon>Orthorubulavirus</taxon>
        <taxon>Orthorubulavirus parotitidis</taxon>
    </lineage>
</organism>
<name>D6PAN4_MUMPV</name>